<gene>
    <name evidence="1" type="ORF">HS99_0010065</name>
</gene>
<comment type="caution">
    <text evidence="1">The sequence shown here is derived from an EMBL/GenBank/DDBJ whole genome shotgun (WGS) entry which is preliminary data.</text>
</comment>
<evidence type="ECO:0000313" key="2">
    <source>
        <dbReference type="Proteomes" id="UP000037395"/>
    </source>
</evidence>
<evidence type="ECO:0000313" key="1">
    <source>
        <dbReference type="EMBL" id="OEV34808.1"/>
    </source>
</evidence>
<reference evidence="1" key="1">
    <citation type="submission" date="2016-08" db="EMBL/GenBank/DDBJ databases">
        <title>Sequencing, Assembly and Comparative Genomics of S. aureofaciens ATCC 10762.</title>
        <authorList>
            <person name="Gradnigo J.S."/>
            <person name="Johnson N."/>
            <person name="Somerville G.A."/>
        </authorList>
    </citation>
    <scope>NUCLEOTIDE SEQUENCE [LARGE SCALE GENOMIC DNA]</scope>
    <source>
        <strain evidence="1">ATCC 10762</strain>
    </source>
</reference>
<sequence length="75" mass="8116">MTVPVRTAVRVATSLPRLLLGSRPGAGRVRALGAVAGDEAAGGPGRRELGYRHRPPFRTSSWLSMAWLLPWRPVV</sequence>
<dbReference type="EMBL" id="JPRF03000043">
    <property type="protein sequence ID" value="OEV34808.1"/>
    <property type="molecule type" value="Genomic_DNA"/>
</dbReference>
<name>A0A1E7N284_KITAU</name>
<proteinExistence type="predicted"/>
<accession>A0A1E7N284</accession>
<dbReference type="AlphaFoldDB" id="A0A1E7N284"/>
<protein>
    <submittedName>
        <fullName evidence="1">Uncharacterized protein</fullName>
    </submittedName>
</protein>
<keyword evidence="2" id="KW-1185">Reference proteome</keyword>
<organism evidence="1 2">
    <name type="scientific">Kitasatospora aureofaciens</name>
    <name type="common">Streptomyces aureofaciens</name>
    <dbReference type="NCBI Taxonomy" id="1894"/>
    <lineage>
        <taxon>Bacteria</taxon>
        <taxon>Bacillati</taxon>
        <taxon>Actinomycetota</taxon>
        <taxon>Actinomycetes</taxon>
        <taxon>Kitasatosporales</taxon>
        <taxon>Streptomycetaceae</taxon>
        <taxon>Kitasatospora</taxon>
    </lineage>
</organism>
<dbReference type="Proteomes" id="UP000037395">
    <property type="component" value="Unassembled WGS sequence"/>
</dbReference>